<dbReference type="SMART" id="SM00431">
    <property type="entry name" value="SCAN"/>
    <property type="match status" value="1"/>
</dbReference>
<dbReference type="PANTHER" id="PTHR46888">
    <property type="entry name" value="ZINC KNUCKLE DOMAINCONTAINING PROTEIN-RELATED"/>
    <property type="match status" value="1"/>
</dbReference>
<dbReference type="Gene3D" id="1.10.4020.10">
    <property type="entry name" value="DNA breaking-rejoining enzymes"/>
    <property type="match status" value="1"/>
</dbReference>
<reference evidence="2 3" key="1">
    <citation type="submission" date="2024-09" db="EMBL/GenBank/DDBJ databases">
        <title>A chromosome-level genome assembly of Gray's grenadier anchovy, Coilia grayii.</title>
        <authorList>
            <person name="Fu Z."/>
        </authorList>
    </citation>
    <scope>NUCLEOTIDE SEQUENCE [LARGE SCALE GENOMIC DNA]</scope>
    <source>
        <strain evidence="2">G4</strain>
        <tissue evidence="2">Muscle</tissue>
    </source>
</reference>
<evidence type="ECO:0000313" key="3">
    <source>
        <dbReference type="Proteomes" id="UP001591681"/>
    </source>
</evidence>
<dbReference type="CDD" id="cd07936">
    <property type="entry name" value="SCAN"/>
    <property type="match status" value="1"/>
</dbReference>
<protein>
    <recommendedName>
        <fullName evidence="1">SCAN box domain-containing protein</fullName>
    </recommendedName>
</protein>
<dbReference type="Proteomes" id="UP001591681">
    <property type="component" value="Unassembled WGS sequence"/>
</dbReference>
<proteinExistence type="predicted"/>
<comment type="caution">
    <text evidence="2">The sequence shown here is derived from an EMBL/GenBank/DDBJ whole genome shotgun (WGS) entry which is preliminary data.</text>
</comment>
<accession>A0ABD1JMI8</accession>
<dbReference type="InterPro" id="IPR003309">
    <property type="entry name" value="SCAN_dom"/>
</dbReference>
<dbReference type="SUPFAM" id="SSF47353">
    <property type="entry name" value="Retrovirus capsid dimerization domain-like"/>
    <property type="match status" value="1"/>
</dbReference>
<dbReference type="Pfam" id="PF02023">
    <property type="entry name" value="SCAN"/>
    <property type="match status" value="1"/>
</dbReference>
<dbReference type="PANTHER" id="PTHR46888:SF1">
    <property type="entry name" value="RIBONUCLEASE H"/>
    <property type="match status" value="1"/>
</dbReference>
<gene>
    <name evidence="2" type="ORF">ACEWY4_016693</name>
</gene>
<dbReference type="EMBL" id="JBHFQA010000014">
    <property type="protein sequence ID" value="KAL2087865.1"/>
    <property type="molecule type" value="Genomic_DNA"/>
</dbReference>
<evidence type="ECO:0000313" key="2">
    <source>
        <dbReference type="EMBL" id="KAL2087865.1"/>
    </source>
</evidence>
<name>A0ABD1JMI8_9TELE</name>
<sequence>MAKLEEADNIEHYLTTFERLAIAFGWRRATWAVHLIPLLTGKARSAFVAMNPEDATDYDRLKEAVLKKYEINAETYRQQFRALETSSTETPQELYVRLKDLFCKWTGYEKSSKENLMETLVLEQYLRVLYPDVRTWVRERNPKTAAEAAMLVESYVAAHRGPRGYRYAGVLEQSTRGQDLPVLTELVTKTAWCGVVTRAQAREQQAALTELPYFGEDVPVDPTLSRQERCDGRRQMIENTVKQNEMQVSEKGLWINYDDEKVTPSKCH</sequence>
<organism evidence="2 3">
    <name type="scientific">Coilia grayii</name>
    <name type="common">Gray's grenadier anchovy</name>
    <dbReference type="NCBI Taxonomy" id="363190"/>
    <lineage>
        <taxon>Eukaryota</taxon>
        <taxon>Metazoa</taxon>
        <taxon>Chordata</taxon>
        <taxon>Craniata</taxon>
        <taxon>Vertebrata</taxon>
        <taxon>Euteleostomi</taxon>
        <taxon>Actinopterygii</taxon>
        <taxon>Neopterygii</taxon>
        <taxon>Teleostei</taxon>
        <taxon>Clupei</taxon>
        <taxon>Clupeiformes</taxon>
        <taxon>Clupeoidei</taxon>
        <taxon>Engraulidae</taxon>
        <taxon>Coilinae</taxon>
        <taxon>Coilia</taxon>
    </lineage>
</organism>
<evidence type="ECO:0000259" key="1">
    <source>
        <dbReference type="PROSITE" id="PS50804"/>
    </source>
</evidence>
<feature type="domain" description="SCAN box" evidence="1">
    <location>
        <begin position="77"/>
        <end position="154"/>
    </location>
</feature>
<dbReference type="AlphaFoldDB" id="A0ABD1JMI8"/>
<keyword evidence="3" id="KW-1185">Reference proteome</keyword>
<dbReference type="PROSITE" id="PS50804">
    <property type="entry name" value="SCAN_BOX"/>
    <property type="match status" value="1"/>
</dbReference>
<dbReference type="InterPro" id="IPR038269">
    <property type="entry name" value="SCAN_sf"/>
</dbReference>